<dbReference type="InterPro" id="IPR015421">
    <property type="entry name" value="PyrdxlP-dep_Trfase_major"/>
</dbReference>
<evidence type="ECO:0000256" key="3">
    <source>
        <dbReference type="ARBA" id="ARBA00022723"/>
    </source>
</evidence>
<accession>A0ABM6W5H8</accession>
<evidence type="ECO:0000313" key="10">
    <source>
        <dbReference type="Proteomes" id="UP000245369"/>
    </source>
</evidence>
<evidence type="ECO:0000256" key="7">
    <source>
        <dbReference type="RuleBase" id="RU004504"/>
    </source>
</evidence>
<reference evidence="9 10" key="1">
    <citation type="submission" date="2018-05" db="EMBL/GenBank/DDBJ databases">
        <title>Complete genome sequences of Streptococcus sobrinus.</title>
        <authorList>
            <person name="Sales M."/>
            <person name="Jensen P.A."/>
        </authorList>
    </citation>
    <scope>NUCLEOTIDE SEQUENCE [LARGE SCALE GENOMIC DNA]</scope>
    <source>
        <strain evidence="9 10">SL1</strain>
    </source>
</reference>
<evidence type="ECO:0000256" key="6">
    <source>
        <dbReference type="ARBA" id="ARBA00023014"/>
    </source>
</evidence>
<evidence type="ECO:0000256" key="5">
    <source>
        <dbReference type="ARBA" id="ARBA00023004"/>
    </source>
</evidence>
<dbReference type="InterPro" id="IPR020578">
    <property type="entry name" value="Aminotrans_V_PyrdxlP_BS"/>
</dbReference>
<feature type="domain" description="Aminotransferase class V" evidence="8">
    <location>
        <begin position="2"/>
        <end position="366"/>
    </location>
</feature>
<dbReference type="EMBL" id="CP029490">
    <property type="protein sequence ID" value="AWN20707.1"/>
    <property type="molecule type" value="Genomic_DNA"/>
</dbReference>
<keyword evidence="6" id="KW-0411">Iron-sulfur</keyword>
<dbReference type="Gene3D" id="3.90.1150.10">
    <property type="entry name" value="Aspartate Aminotransferase, domain 1"/>
    <property type="match status" value="1"/>
</dbReference>
<dbReference type="GeneID" id="93923833"/>
<keyword evidence="3" id="KW-0479">Metal-binding</keyword>
<comment type="cofactor">
    <cofactor evidence="1 7">
        <name>pyridoxal 5'-phosphate</name>
        <dbReference type="ChEBI" id="CHEBI:597326"/>
    </cofactor>
</comment>
<dbReference type="Gene3D" id="1.10.260.50">
    <property type="match status" value="1"/>
</dbReference>
<dbReference type="PANTHER" id="PTHR11601:SF50">
    <property type="entry name" value="CYSTEINE DESULFURASE ISCS 2-RELATED"/>
    <property type="match status" value="1"/>
</dbReference>
<dbReference type="SUPFAM" id="SSF53383">
    <property type="entry name" value="PLP-dependent transferases"/>
    <property type="match status" value="1"/>
</dbReference>
<name>A0ABM6W5H8_9STRE</name>
<dbReference type="Gene3D" id="3.40.640.10">
    <property type="entry name" value="Type I PLP-dependent aspartate aminotransferase-like (Major domain)"/>
    <property type="match status" value="1"/>
</dbReference>
<protein>
    <submittedName>
        <fullName evidence="9">Cysteine desulfurase</fullName>
    </submittedName>
</protein>
<dbReference type="InterPro" id="IPR015424">
    <property type="entry name" value="PyrdxlP-dep_Trfase"/>
</dbReference>
<gene>
    <name evidence="9" type="ORF">DK182_04805</name>
</gene>
<dbReference type="PROSITE" id="PS00595">
    <property type="entry name" value="AA_TRANSFER_CLASS_5"/>
    <property type="match status" value="1"/>
</dbReference>
<dbReference type="RefSeq" id="WP_002961146.1">
    <property type="nucleotide sequence ID" value="NZ_CP029490.1"/>
</dbReference>
<dbReference type="Pfam" id="PF00266">
    <property type="entry name" value="Aminotran_5"/>
    <property type="match status" value="1"/>
</dbReference>
<dbReference type="Proteomes" id="UP000245369">
    <property type="component" value="Chromosome"/>
</dbReference>
<dbReference type="InterPro" id="IPR000192">
    <property type="entry name" value="Aminotrans_V_dom"/>
</dbReference>
<dbReference type="InterPro" id="IPR015422">
    <property type="entry name" value="PyrdxlP-dep_Trfase_small"/>
</dbReference>
<evidence type="ECO:0000259" key="8">
    <source>
        <dbReference type="Pfam" id="PF00266"/>
    </source>
</evidence>
<organism evidence="9 10">
    <name type="scientific">Streptococcus sobrinus</name>
    <dbReference type="NCBI Taxonomy" id="1310"/>
    <lineage>
        <taxon>Bacteria</taxon>
        <taxon>Bacillati</taxon>
        <taxon>Bacillota</taxon>
        <taxon>Bacilli</taxon>
        <taxon>Lactobacillales</taxon>
        <taxon>Streptococcaceae</taxon>
        <taxon>Streptococcus</taxon>
    </lineage>
</organism>
<dbReference type="PANTHER" id="PTHR11601">
    <property type="entry name" value="CYSTEINE DESULFURYLASE FAMILY MEMBER"/>
    <property type="match status" value="1"/>
</dbReference>
<dbReference type="PIRSF" id="PIRSF005572">
    <property type="entry name" value="NifS"/>
    <property type="match status" value="1"/>
</dbReference>
<evidence type="ECO:0000256" key="1">
    <source>
        <dbReference type="ARBA" id="ARBA00001933"/>
    </source>
</evidence>
<evidence type="ECO:0000313" key="9">
    <source>
        <dbReference type="EMBL" id="AWN20707.1"/>
    </source>
</evidence>
<evidence type="ECO:0000256" key="2">
    <source>
        <dbReference type="ARBA" id="ARBA00006490"/>
    </source>
</evidence>
<keyword evidence="4" id="KW-0663">Pyridoxal phosphate</keyword>
<dbReference type="InterPro" id="IPR016454">
    <property type="entry name" value="Cysteine_dSase"/>
</dbReference>
<proteinExistence type="inferred from homology"/>
<keyword evidence="5" id="KW-0408">Iron</keyword>
<keyword evidence="10" id="KW-1185">Reference proteome</keyword>
<sequence>MIYFDNSATTRPYPQALATYQEVASKIFGNPSSLHNLGDQATRLLEASRQQIAQLLGKSAQEIFFTSGGTESDNWAIKGVAFEKARYGKHIIVSDIEHPAVKESAKWLAEQGFEISFAPVDERGFLDVQALADLLRPDTILVSVMAVNNEIGSIQPIQAISELLADKPTISFHVDAVQAIGKVPTSSYLTDRVDFASFSGHKFHAVRGVGFLYKKIGKRINPLLTGGGQEKDLRSTTENLAGIAAMAKTLRLTLDKEAQALPRIAAMKAVIYDELSKYPDIRLFSGKTDDFAPNILTFGIKGVRGEVLVHAFEEHQIYISTTSACSSKAGKPAGTLIAMGVPTKEAQTAVRISLDDDNDMSQVEQFLTIFKQVYQKTKKVR</sequence>
<evidence type="ECO:0000256" key="4">
    <source>
        <dbReference type="ARBA" id="ARBA00022898"/>
    </source>
</evidence>
<comment type="similarity">
    <text evidence="2">Belongs to the class-V pyridoxal-phosphate-dependent aminotransferase family. NifS/IscS subfamily.</text>
</comment>